<keyword evidence="2" id="KW-1133">Transmembrane helix</keyword>
<dbReference type="InterPro" id="IPR010982">
    <property type="entry name" value="Lambda_DNA-bd_dom_sf"/>
</dbReference>
<feature type="transmembrane region" description="Helical" evidence="2">
    <location>
        <begin position="147"/>
        <end position="170"/>
    </location>
</feature>
<sequence>MKLQENLIRLRKQKGLSQEELAYQLGISRQSVSKWESGTSVPELERLVEISELYGVSLDELVKGENSVVQGMVITDEQLHRVIRKTREYEYKSRLKIGNLPLVHINFGYGKKVAKGIIAIGNIAIGVLSLGGLSLGVLSLGGIGMGLLSIGGLAIGGLCFGGLGIGYMAVGGLAIGIYACGGLAIGQTLAIGGKAIGHIAIGASATGKYCLEGSNISGREILLFLRTIPESLPNWLFNALTSSSFSIMKIKGAVTSK</sequence>
<dbReference type="GeneID" id="98916722"/>
<feature type="transmembrane region" description="Helical" evidence="2">
    <location>
        <begin position="117"/>
        <end position="141"/>
    </location>
</feature>
<dbReference type="Proteomes" id="UP000295515">
    <property type="component" value="Unassembled WGS sequence"/>
</dbReference>
<keyword evidence="1 4" id="KW-0238">DNA-binding</keyword>
<dbReference type="SUPFAM" id="SSF47413">
    <property type="entry name" value="lambda repressor-like DNA-binding domains"/>
    <property type="match status" value="1"/>
</dbReference>
<comment type="caution">
    <text evidence="4">The sequence shown here is derived from an EMBL/GenBank/DDBJ whole genome shotgun (WGS) entry which is preliminary data.</text>
</comment>
<dbReference type="PANTHER" id="PTHR46558">
    <property type="entry name" value="TRACRIPTIONAL REGULATORY PROTEIN-RELATED-RELATED"/>
    <property type="match status" value="1"/>
</dbReference>
<proteinExistence type="predicted"/>
<dbReference type="PROSITE" id="PS50943">
    <property type="entry name" value="HTH_CROC1"/>
    <property type="match status" value="1"/>
</dbReference>
<dbReference type="GO" id="GO:0003677">
    <property type="term" value="F:DNA binding"/>
    <property type="evidence" value="ECO:0007669"/>
    <property type="project" value="UniProtKB-KW"/>
</dbReference>
<evidence type="ECO:0000256" key="1">
    <source>
        <dbReference type="ARBA" id="ARBA00023125"/>
    </source>
</evidence>
<dbReference type="RefSeq" id="WP_082787383.1">
    <property type="nucleotide sequence ID" value="NZ_JANKBF010000027.1"/>
</dbReference>
<keyword evidence="2" id="KW-0812">Transmembrane</keyword>
<dbReference type="AlphaFoldDB" id="A0A4R3YGM5"/>
<accession>A0A4R3YGM5</accession>
<feature type="domain" description="HTH cro/C1-type" evidence="3">
    <location>
        <begin position="7"/>
        <end position="61"/>
    </location>
</feature>
<dbReference type="EMBL" id="SMCQ01000032">
    <property type="protein sequence ID" value="TCV91407.1"/>
    <property type="molecule type" value="Genomic_DNA"/>
</dbReference>
<evidence type="ECO:0000313" key="4">
    <source>
        <dbReference type="EMBL" id="TCV91407.1"/>
    </source>
</evidence>
<keyword evidence="2" id="KW-0472">Membrane</keyword>
<organism evidence="4 5">
    <name type="scientific">Longibaculum muris</name>
    <dbReference type="NCBI Taxonomy" id="1796628"/>
    <lineage>
        <taxon>Bacteria</taxon>
        <taxon>Bacillati</taxon>
        <taxon>Bacillota</taxon>
        <taxon>Erysipelotrichia</taxon>
        <taxon>Erysipelotrichales</taxon>
        <taxon>Coprobacillaceae</taxon>
        <taxon>Longibaculum</taxon>
    </lineage>
</organism>
<protein>
    <submittedName>
        <fullName evidence="4">DNA-binding XRE family transcriptional regulator</fullName>
    </submittedName>
</protein>
<evidence type="ECO:0000256" key="2">
    <source>
        <dbReference type="SAM" id="Phobius"/>
    </source>
</evidence>
<dbReference type="Pfam" id="PF01381">
    <property type="entry name" value="HTH_3"/>
    <property type="match status" value="1"/>
</dbReference>
<dbReference type="PANTHER" id="PTHR46558:SF13">
    <property type="entry name" value="HTH-TYPE TRANSCRIPTIONAL REGULATOR IMMR"/>
    <property type="match status" value="1"/>
</dbReference>
<dbReference type="SMART" id="SM00530">
    <property type="entry name" value="HTH_XRE"/>
    <property type="match status" value="1"/>
</dbReference>
<dbReference type="Gene3D" id="1.10.260.40">
    <property type="entry name" value="lambda repressor-like DNA-binding domains"/>
    <property type="match status" value="1"/>
</dbReference>
<reference evidence="4 5" key="1">
    <citation type="submission" date="2019-03" db="EMBL/GenBank/DDBJ databases">
        <title>Genomic Encyclopedia of Type Strains, Phase IV (KMG-IV): sequencing the most valuable type-strain genomes for metagenomic binning, comparative biology and taxonomic classification.</title>
        <authorList>
            <person name="Goeker M."/>
        </authorList>
    </citation>
    <scope>NUCLEOTIDE SEQUENCE [LARGE SCALE GENOMIC DNA]</scope>
    <source>
        <strain evidence="4 5">DSM 29487</strain>
    </source>
</reference>
<name>A0A4R3YGM5_9FIRM</name>
<evidence type="ECO:0000259" key="3">
    <source>
        <dbReference type="PROSITE" id="PS50943"/>
    </source>
</evidence>
<gene>
    <name evidence="4" type="ORF">EDD60_13238</name>
</gene>
<dbReference type="CDD" id="cd00093">
    <property type="entry name" value="HTH_XRE"/>
    <property type="match status" value="1"/>
</dbReference>
<keyword evidence="5" id="KW-1185">Reference proteome</keyword>
<dbReference type="InterPro" id="IPR001387">
    <property type="entry name" value="Cro/C1-type_HTH"/>
</dbReference>
<evidence type="ECO:0000313" key="5">
    <source>
        <dbReference type="Proteomes" id="UP000295515"/>
    </source>
</evidence>